<organism evidence="1 2">
    <name type="scientific">Smallanthus sonchifolius</name>
    <dbReference type="NCBI Taxonomy" id="185202"/>
    <lineage>
        <taxon>Eukaryota</taxon>
        <taxon>Viridiplantae</taxon>
        <taxon>Streptophyta</taxon>
        <taxon>Embryophyta</taxon>
        <taxon>Tracheophyta</taxon>
        <taxon>Spermatophyta</taxon>
        <taxon>Magnoliopsida</taxon>
        <taxon>eudicotyledons</taxon>
        <taxon>Gunneridae</taxon>
        <taxon>Pentapetalae</taxon>
        <taxon>asterids</taxon>
        <taxon>campanulids</taxon>
        <taxon>Asterales</taxon>
        <taxon>Asteraceae</taxon>
        <taxon>Asteroideae</taxon>
        <taxon>Heliantheae alliance</taxon>
        <taxon>Millerieae</taxon>
        <taxon>Smallanthus</taxon>
    </lineage>
</organism>
<accession>A0ACB9IDJ6</accession>
<dbReference type="EMBL" id="CM042026">
    <property type="protein sequence ID" value="KAI3805460.1"/>
    <property type="molecule type" value="Genomic_DNA"/>
</dbReference>
<protein>
    <submittedName>
        <fullName evidence="1">Uncharacterized protein</fullName>
    </submittedName>
</protein>
<evidence type="ECO:0000313" key="1">
    <source>
        <dbReference type="EMBL" id="KAI3805460.1"/>
    </source>
</evidence>
<reference evidence="1 2" key="2">
    <citation type="journal article" date="2022" name="Mol. Ecol. Resour.">
        <title>The genomes of chicory, endive, great burdock and yacon provide insights into Asteraceae paleo-polyploidization history and plant inulin production.</title>
        <authorList>
            <person name="Fan W."/>
            <person name="Wang S."/>
            <person name="Wang H."/>
            <person name="Wang A."/>
            <person name="Jiang F."/>
            <person name="Liu H."/>
            <person name="Zhao H."/>
            <person name="Xu D."/>
            <person name="Zhang Y."/>
        </authorList>
    </citation>
    <scope>NUCLEOTIDE SEQUENCE [LARGE SCALE GENOMIC DNA]</scope>
    <source>
        <strain evidence="2">cv. Yunnan</strain>
        <tissue evidence="1">Leaves</tissue>
    </source>
</reference>
<comment type="caution">
    <text evidence="1">The sequence shown here is derived from an EMBL/GenBank/DDBJ whole genome shotgun (WGS) entry which is preliminary data.</text>
</comment>
<gene>
    <name evidence="1" type="ORF">L1987_27863</name>
</gene>
<dbReference type="Proteomes" id="UP001056120">
    <property type="component" value="Linkage Group LG09"/>
</dbReference>
<sequence length="68" mass="7732">MFTTSSPSPSPSFQKLSLKPNSVGMRVPSRPCHLKVVDNRRSIRVFALFGGERRTMKRMMERQGTCCD</sequence>
<reference evidence="2" key="1">
    <citation type="journal article" date="2022" name="Mol. Ecol. Resour.">
        <title>The genomes of chicory, endive, great burdock and yacon provide insights into Asteraceae palaeo-polyploidization history and plant inulin production.</title>
        <authorList>
            <person name="Fan W."/>
            <person name="Wang S."/>
            <person name="Wang H."/>
            <person name="Wang A."/>
            <person name="Jiang F."/>
            <person name="Liu H."/>
            <person name="Zhao H."/>
            <person name="Xu D."/>
            <person name="Zhang Y."/>
        </authorList>
    </citation>
    <scope>NUCLEOTIDE SEQUENCE [LARGE SCALE GENOMIC DNA]</scope>
    <source>
        <strain evidence="2">cv. Yunnan</strain>
    </source>
</reference>
<proteinExistence type="predicted"/>
<evidence type="ECO:0000313" key="2">
    <source>
        <dbReference type="Proteomes" id="UP001056120"/>
    </source>
</evidence>
<name>A0ACB9IDJ6_9ASTR</name>
<keyword evidence="2" id="KW-1185">Reference proteome</keyword>